<feature type="domain" description="TauD/TfdA-like" evidence="6">
    <location>
        <begin position="61"/>
        <end position="318"/>
    </location>
</feature>
<dbReference type="PIRSF" id="PIRSF019543">
    <property type="entry name" value="Clavaminate_syn"/>
    <property type="match status" value="1"/>
</dbReference>
<evidence type="ECO:0000256" key="4">
    <source>
        <dbReference type="ARBA" id="ARBA00023004"/>
    </source>
</evidence>
<evidence type="ECO:0000313" key="8">
    <source>
        <dbReference type="Proteomes" id="UP000316215"/>
    </source>
</evidence>
<dbReference type="InterPro" id="IPR003819">
    <property type="entry name" value="TauD/TfdA-like"/>
</dbReference>
<dbReference type="Pfam" id="PF02668">
    <property type="entry name" value="TauD"/>
    <property type="match status" value="1"/>
</dbReference>
<dbReference type="EMBL" id="CP022310">
    <property type="protein sequence ID" value="QDI72563.1"/>
    <property type="molecule type" value="Genomic_DNA"/>
</dbReference>
<comment type="similarity">
    <text evidence="1">Belongs to the clavaminate synthase family.</text>
</comment>
<protein>
    <submittedName>
        <fullName evidence="7">Arginine beta-hydroxylase, Fe(II)/alpha-ketoglutarate-dependent</fullName>
    </submittedName>
</protein>
<evidence type="ECO:0000256" key="1">
    <source>
        <dbReference type="ARBA" id="ARBA00008425"/>
    </source>
</evidence>
<keyword evidence="8" id="KW-1185">Reference proteome</keyword>
<keyword evidence="4 5" id="KW-0408">Iron</keyword>
<accession>A0A514JYZ7</accession>
<dbReference type="InterPro" id="IPR042098">
    <property type="entry name" value="TauD-like_sf"/>
</dbReference>
<dbReference type="KEGG" id="sast:CD934_30595"/>
<organism evidence="7 8">
    <name type="scientific">Streptomyces calvus</name>
    <dbReference type="NCBI Taxonomy" id="67282"/>
    <lineage>
        <taxon>Bacteria</taxon>
        <taxon>Bacillati</taxon>
        <taxon>Actinomycetota</taxon>
        <taxon>Actinomycetes</taxon>
        <taxon>Kitasatosporales</taxon>
        <taxon>Streptomycetaceae</taxon>
        <taxon>Streptomyces</taxon>
    </lineage>
</organism>
<evidence type="ECO:0000313" key="7">
    <source>
        <dbReference type="EMBL" id="QDI72563.1"/>
    </source>
</evidence>
<dbReference type="RefSeq" id="WP_142233704.1">
    <property type="nucleotide sequence ID" value="NZ_CP022310.1"/>
</dbReference>
<evidence type="ECO:0000259" key="6">
    <source>
        <dbReference type="Pfam" id="PF02668"/>
    </source>
</evidence>
<dbReference type="AlphaFoldDB" id="A0A514JYZ7"/>
<dbReference type="InterPro" id="IPR053447">
    <property type="entry name" value="Alpha-KG_dependent_hydroxylase"/>
</dbReference>
<reference evidence="7 8" key="1">
    <citation type="submission" date="2017-07" db="EMBL/GenBank/DDBJ databases">
        <title>The Complete Genome of Streptomyces asterosporus-ZSY.</title>
        <authorList>
            <person name="Zhang S."/>
        </authorList>
    </citation>
    <scope>NUCLEOTIDE SEQUENCE [LARGE SCALE GENOMIC DNA]</scope>
    <source>
        <strain evidence="7 8">DSM 41452</strain>
    </source>
</reference>
<feature type="binding site" evidence="5">
    <location>
        <position position="147"/>
    </location>
    <ligand>
        <name>Fe cation</name>
        <dbReference type="ChEBI" id="CHEBI:24875"/>
    </ligand>
</feature>
<proteinExistence type="inferred from homology"/>
<evidence type="ECO:0000256" key="5">
    <source>
        <dbReference type="PIRSR" id="PIRSR019543-2"/>
    </source>
</evidence>
<sequence>MFTIELSEDDRRRIDDLVAEILDGHGRPDAPELLDRITVWAQEMPRAVRTAANHFRLHEPAGGCLFTGFRVDDDAIGDTPAHWGGARANGTAREDLFLLLCASLLGDPIAWATQQGGRLLHDVMPIKGHESEQINSSTSAPLWWHTEDAFHPCRAHYVGLLCLRNPDAVETTYAVFDDLDLDEETVRTLMEPRYVIRPDESHLPKNRGGQDGDAPRELMERSFSWVEEMNSNPPLIPVLFGDPKAPYGRLDPYFMDRRDDDPEAMAAFDRFVKEIDDKLTSVVLKPGDALFIDNYKSVHGRKPYAARYDGRDRWLRRVNVTRDLRSSRATRVAAGARVIH</sequence>
<feature type="binding site" evidence="5">
    <location>
        <position position="145"/>
    </location>
    <ligand>
        <name>Fe cation</name>
        <dbReference type="ChEBI" id="CHEBI:24875"/>
    </ligand>
</feature>
<dbReference type="Gene3D" id="3.60.130.10">
    <property type="entry name" value="Clavaminate synthase-like"/>
    <property type="match status" value="1"/>
</dbReference>
<evidence type="ECO:0000256" key="2">
    <source>
        <dbReference type="ARBA" id="ARBA00022723"/>
    </source>
</evidence>
<keyword evidence="2 5" id="KW-0479">Metal-binding</keyword>
<name>A0A514JYZ7_9ACTN</name>
<dbReference type="Proteomes" id="UP000316215">
    <property type="component" value="Chromosome"/>
</dbReference>
<dbReference type="InterPro" id="IPR014503">
    <property type="entry name" value="Clavaminate_syn-like"/>
</dbReference>
<keyword evidence="3" id="KW-0560">Oxidoreductase</keyword>
<dbReference type="SUPFAM" id="SSF51197">
    <property type="entry name" value="Clavaminate synthase-like"/>
    <property type="match status" value="1"/>
</dbReference>
<dbReference type="GO" id="GO:0005506">
    <property type="term" value="F:iron ion binding"/>
    <property type="evidence" value="ECO:0007669"/>
    <property type="project" value="InterPro"/>
</dbReference>
<gene>
    <name evidence="7" type="ORF">CD934_30595</name>
</gene>
<evidence type="ECO:0000256" key="3">
    <source>
        <dbReference type="ARBA" id="ARBA00023002"/>
    </source>
</evidence>
<dbReference type="NCBIfam" id="NF041363">
    <property type="entry name" value="GntD_guanitoxin"/>
    <property type="match status" value="1"/>
</dbReference>
<dbReference type="GO" id="GO:0016491">
    <property type="term" value="F:oxidoreductase activity"/>
    <property type="evidence" value="ECO:0007669"/>
    <property type="project" value="UniProtKB-KW"/>
</dbReference>